<dbReference type="EMBL" id="JAKKPZ010000001">
    <property type="protein sequence ID" value="KAI1727899.1"/>
    <property type="molecule type" value="Genomic_DNA"/>
</dbReference>
<feature type="region of interest" description="Disordered" evidence="1">
    <location>
        <begin position="51"/>
        <end position="74"/>
    </location>
</feature>
<reference evidence="2" key="1">
    <citation type="submission" date="2022-01" db="EMBL/GenBank/DDBJ databases">
        <title>Genome Sequence Resource for Two Populations of Ditylenchus destructor, the Migratory Endoparasitic Phytonematode.</title>
        <authorList>
            <person name="Zhang H."/>
            <person name="Lin R."/>
            <person name="Xie B."/>
        </authorList>
    </citation>
    <scope>NUCLEOTIDE SEQUENCE</scope>
    <source>
        <strain evidence="2">BazhouSP</strain>
    </source>
</reference>
<dbReference type="AlphaFoldDB" id="A0AAD4NJV3"/>
<sequence length="74" mass="8413">MSNIFKKFVSLTAPAPYKNGLDSKEENRKNFMESAAYQDNCKFEQQITEALKPNSKETTEPQKTNHVDNANSKS</sequence>
<feature type="compositionally biased region" description="Basic and acidic residues" evidence="1">
    <location>
        <begin position="54"/>
        <end position="66"/>
    </location>
</feature>
<protein>
    <submittedName>
        <fullName evidence="2">Uncharacterized protein</fullName>
    </submittedName>
</protein>
<gene>
    <name evidence="2" type="ORF">DdX_00040</name>
</gene>
<comment type="caution">
    <text evidence="2">The sequence shown here is derived from an EMBL/GenBank/DDBJ whole genome shotgun (WGS) entry which is preliminary data.</text>
</comment>
<proteinExistence type="predicted"/>
<accession>A0AAD4NJV3</accession>
<evidence type="ECO:0000313" key="3">
    <source>
        <dbReference type="Proteomes" id="UP001201812"/>
    </source>
</evidence>
<keyword evidence="3" id="KW-1185">Reference proteome</keyword>
<evidence type="ECO:0000256" key="1">
    <source>
        <dbReference type="SAM" id="MobiDB-lite"/>
    </source>
</evidence>
<evidence type="ECO:0000313" key="2">
    <source>
        <dbReference type="EMBL" id="KAI1727899.1"/>
    </source>
</evidence>
<organism evidence="2 3">
    <name type="scientific">Ditylenchus destructor</name>
    <dbReference type="NCBI Taxonomy" id="166010"/>
    <lineage>
        <taxon>Eukaryota</taxon>
        <taxon>Metazoa</taxon>
        <taxon>Ecdysozoa</taxon>
        <taxon>Nematoda</taxon>
        <taxon>Chromadorea</taxon>
        <taxon>Rhabditida</taxon>
        <taxon>Tylenchina</taxon>
        <taxon>Tylenchomorpha</taxon>
        <taxon>Sphaerularioidea</taxon>
        <taxon>Anguinidae</taxon>
        <taxon>Anguininae</taxon>
        <taxon>Ditylenchus</taxon>
    </lineage>
</organism>
<dbReference type="Proteomes" id="UP001201812">
    <property type="component" value="Unassembled WGS sequence"/>
</dbReference>
<name>A0AAD4NJV3_9BILA</name>